<dbReference type="PANTHER" id="PTHR22946:SF9">
    <property type="entry name" value="POLYKETIDE TRANSFERASE AF380"/>
    <property type="match status" value="1"/>
</dbReference>
<reference evidence="4 5" key="1">
    <citation type="submission" date="2019-11" db="EMBL/GenBank/DDBJ databases">
        <title>Draft genome of Amycolatopsis RM579.</title>
        <authorList>
            <person name="Duangmal K."/>
            <person name="Mingma R."/>
        </authorList>
    </citation>
    <scope>NUCLEOTIDE SEQUENCE [LARGE SCALE GENOMIC DNA]</scope>
    <source>
        <strain evidence="4 5">RM579</strain>
    </source>
</reference>
<evidence type="ECO:0000313" key="5">
    <source>
        <dbReference type="Proteomes" id="UP000440096"/>
    </source>
</evidence>
<proteinExistence type="inferred from homology"/>
<evidence type="ECO:0000256" key="2">
    <source>
        <dbReference type="ARBA" id="ARBA00022801"/>
    </source>
</evidence>
<dbReference type="Gene3D" id="2.60.120.260">
    <property type="entry name" value="Galactose-binding domain-like"/>
    <property type="match status" value="1"/>
</dbReference>
<dbReference type="InterPro" id="IPR008979">
    <property type="entry name" value="Galactose-bd-like_sf"/>
</dbReference>
<evidence type="ECO:0000256" key="1">
    <source>
        <dbReference type="ARBA" id="ARBA00008645"/>
    </source>
</evidence>
<dbReference type="InterPro" id="IPR013736">
    <property type="entry name" value="Xaa-Pro_dipept_C"/>
</dbReference>
<sequence>MTAVHDVVNIRRNVRVPTKDPDVTLSAELFLPPAPAPVLLMATGFRNDLAVGWESTLRWFALRGYACVLANLRGTGASDGTERPRLDPGEGEDLLALIDWAAHEPWSTGDVGMWGVSYGGAMALRAASLEPAALKAIMPIVCSPDPERYNGARSDFGMLVHRGGLGLLDQLVPPLTENTSEQAQRRWRARLDDEPFLMDLARSAAGSPTWRERAFDPAAISVPAFCVGGWHDLFSGVMTRVYDQLQGPKKLLVGPWMHSMPNDARSNPIDFLLIALRWWDHWLRGKDTGVLDEPPVALYVEGHAPGWRSYESWPPTKEEIVLTGMHDASLQEGSQDTTQPGHVLGEYQPDPTIGALSGLWGYGNVFDAVLDQHDDEARSLSFTTKPFEAPVLVCGDPSVSVRLSSTDWTPRLVVKLSVVDHQGRSTLLTTGIACPHGEADSVSVLLRSIAYRVPAGHRLRLSLSDSDFPLLTPLPDPTPFTLAELCLELPIAEEDHGADVAVSALPDKRSTTDCESWTISRDALHDGIEVVLAWGKPLIRTAEGHRYTRHSDTRAAVRRAYPAAATASGIHTATVHLATGEVIEARATVRASQTALWARGELTIDGHSIFARTWETTLSPSV</sequence>
<name>A0A6N7YZ46_9PSEU</name>
<dbReference type="SMART" id="SM00939">
    <property type="entry name" value="PepX_C"/>
    <property type="match status" value="1"/>
</dbReference>
<dbReference type="OrthoDB" id="5240615at2"/>
<dbReference type="InterPro" id="IPR029058">
    <property type="entry name" value="AB_hydrolase_fold"/>
</dbReference>
<feature type="domain" description="Xaa-Pro dipeptidyl-peptidase C-terminal" evidence="3">
    <location>
        <begin position="276"/>
        <end position="506"/>
    </location>
</feature>
<dbReference type="Pfam" id="PF08530">
    <property type="entry name" value="PepX_C"/>
    <property type="match status" value="1"/>
</dbReference>
<dbReference type="Proteomes" id="UP000440096">
    <property type="component" value="Unassembled WGS sequence"/>
</dbReference>
<dbReference type="InterPro" id="IPR005674">
    <property type="entry name" value="CocE/Ser_esterase"/>
</dbReference>
<comment type="similarity">
    <text evidence="1">Belongs to the AB hydrolase superfamily.</text>
</comment>
<protein>
    <submittedName>
        <fullName evidence="4">CocE/NonD family hydrolase</fullName>
    </submittedName>
</protein>
<dbReference type="GO" id="GO:0008239">
    <property type="term" value="F:dipeptidyl-peptidase activity"/>
    <property type="evidence" value="ECO:0007669"/>
    <property type="project" value="InterPro"/>
</dbReference>
<dbReference type="AlphaFoldDB" id="A0A6N7YZ46"/>
<dbReference type="PANTHER" id="PTHR22946">
    <property type="entry name" value="DIENELACTONE HYDROLASE DOMAIN-CONTAINING PROTEIN-RELATED"/>
    <property type="match status" value="1"/>
</dbReference>
<dbReference type="InterPro" id="IPR000383">
    <property type="entry name" value="Xaa-Pro-like_dom"/>
</dbReference>
<keyword evidence="5" id="KW-1185">Reference proteome</keyword>
<comment type="caution">
    <text evidence="4">The sequence shown here is derived from an EMBL/GenBank/DDBJ whole genome shotgun (WGS) entry which is preliminary data.</text>
</comment>
<evidence type="ECO:0000259" key="3">
    <source>
        <dbReference type="SMART" id="SM00939"/>
    </source>
</evidence>
<dbReference type="RefSeq" id="WP_154754981.1">
    <property type="nucleotide sequence ID" value="NZ_WMBA01000002.1"/>
</dbReference>
<dbReference type="Pfam" id="PF02129">
    <property type="entry name" value="Peptidase_S15"/>
    <property type="match status" value="1"/>
</dbReference>
<organism evidence="4 5">
    <name type="scientific">Amycolatopsis pithecellobii</name>
    <dbReference type="NCBI Taxonomy" id="664692"/>
    <lineage>
        <taxon>Bacteria</taxon>
        <taxon>Bacillati</taxon>
        <taxon>Actinomycetota</taxon>
        <taxon>Actinomycetes</taxon>
        <taxon>Pseudonocardiales</taxon>
        <taxon>Pseudonocardiaceae</taxon>
        <taxon>Amycolatopsis</taxon>
    </lineage>
</organism>
<accession>A0A6N7YZ46</accession>
<keyword evidence="2 4" id="KW-0378">Hydrolase</keyword>
<dbReference type="NCBIfam" id="TIGR00976">
    <property type="entry name" value="CocE_NonD"/>
    <property type="match status" value="1"/>
</dbReference>
<dbReference type="GO" id="GO:0052689">
    <property type="term" value="F:carboxylic ester hydrolase activity"/>
    <property type="evidence" value="ECO:0007669"/>
    <property type="project" value="UniProtKB-ARBA"/>
</dbReference>
<dbReference type="EMBL" id="WMBA01000002">
    <property type="protein sequence ID" value="MTD52731.1"/>
    <property type="molecule type" value="Genomic_DNA"/>
</dbReference>
<evidence type="ECO:0000313" key="4">
    <source>
        <dbReference type="EMBL" id="MTD52731.1"/>
    </source>
</evidence>
<dbReference type="InterPro" id="IPR050261">
    <property type="entry name" value="FrsA_esterase"/>
</dbReference>
<dbReference type="Gene3D" id="3.40.50.1820">
    <property type="entry name" value="alpha/beta hydrolase"/>
    <property type="match status" value="2"/>
</dbReference>
<gene>
    <name evidence="4" type="ORF">GKO32_01870</name>
</gene>
<dbReference type="SUPFAM" id="SSF53474">
    <property type="entry name" value="alpha/beta-Hydrolases"/>
    <property type="match status" value="1"/>
</dbReference>
<dbReference type="SUPFAM" id="SSF49785">
    <property type="entry name" value="Galactose-binding domain-like"/>
    <property type="match status" value="1"/>
</dbReference>